<gene>
    <name evidence="1" type="ORF">Q3M24_13380</name>
</gene>
<accession>A0AAU8LQW6</accession>
<sequence>MRQCQAAQRPLQAVPWEHNVHSPLTSARPFLPCPDISGTSFRFSCTFELRTPFFSGRDRAGREKVSGDHRTDIPNNHLCRDWISGNPLAKAGAWKRLFRTCWPEEQEREKDRLFGPEDEDMTVERNSDKARKGELKFRHALFPLNSTDTALIAPRDPESGKVTHGPITYEVVNKESRCELLIDYLPKAITPEKAEHILKNLFLAARAIGKHEATIGGKSGIWGRIHLAACSVRTGPDLPRTITTCIPSLEPSR</sequence>
<proteinExistence type="predicted"/>
<evidence type="ECO:0000313" key="1">
    <source>
        <dbReference type="EMBL" id="XCN71303.1"/>
    </source>
</evidence>
<dbReference type="KEGG" id="eaj:Q3M24_13380"/>
<reference evidence="1" key="2">
    <citation type="submission" date="2024-06" db="EMBL/GenBank/DDBJ databases">
        <authorList>
            <person name="Plum-Jensen L.E."/>
            <person name="Schramm A."/>
            <person name="Marshall I.P.G."/>
        </authorList>
    </citation>
    <scope>NUCLEOTIDE SEQUENCE</scope>
    <source>
        <strain evidence="1">Rat1</strain>
    </source>
</reference>
<dbReference type="AlphaFoldDB" id="A0AAU8LQW6"/>
<organism evidence="1">
    <name type="scientific">Candidatus Electrothrix aestuarii</name>
    <dbReference type="NCBI Taxonomy" id="3062594"/>
    <lineage>
        <taxon>Bacteria</taxon>
        <taxon>Pseudomonadati</taxon>
        <taxon>Thermodesulfobacteriota</taxon>
        <taxon>Desulfobulbia</taxon>
        <taxon>Desulfobulbales</taxon>
        <taxon>Desulfobulbaceae</taxon>
        <taxon>Candidatus Electrothrix</taxon>
    </lineage>
</organism>
<name>A0AAU8LQW6_9BACT</name>
<protein>
    <submittedName>
        <fullName evidence="1">Uncharacterized protein</fullName>
    </submittedName>
</protein>
<dbReference type="EMBL" id="CP159373">
    <property type="protein sequence ID" value="XCN71303.1"/>
    <property type="molecule type" value="Genomic_DNA"/>
</dbReference>
<reference evidence="1" key="1">
    <citation type="journal article" date="2024" name="Syst. Appl. Microbiol.">
        <title>First single-strain enrichments of Electrothrix cable bacteria, description of E. aestuarii sp. nov. and E. rattekaaiensis sp. nov., and proposal of a cable bacteria taxonomy following the rules of the SeqCode.</title>
        <authorList>
            <person name="Plum-Jensen L.E."/>
            <person name="Schramm A."/>
            <person name="Marshall I.P.G."/>
        </authorList>
    </citation>
    <scope>NUCLEOTIDE SEQUENCE</scope>
    <source>
        <strain evidence="1">Rat1</strain>
    </source>
</reference>